<dbReference type="InterPro" id="IPR025188">
    <property type="entry name" value="DUF4113"/>
</dbReference>
<reference evidence="4" key="1">
    <citation type="journal article" date="2019" name="Int. J. Syst. Evol. Microbiol.">
        <title>The Global Catalogue of Microorganisms (GCM) 10K type strain sequencing project: providing services to taxonomists for standard genome sequencing and annotation.</title>
        <authorList>
            <consortium name="The Broad Institute Genomics Platform"/>
            <consortium name="The Broad Institute Genome Sequencing Center for Infectious Disease"/>
            <person name="Wu L."/>
            <person name="Ma J."/>
        </authorList>
    </citation>
    <scope>NUCLEOTIDE SEQUENCE [LARGE SCALE GENOMIC DNA]</scope>
    <source>
        <strain evidence="4">JCM 16673</strain>
    </source>
</reference>
<dbReference type="Pfam" id="PF11799">
    <property type="entry name" value="IMS_C"/>
    <property type="match status" value="1"/>
</dbReference>
<name>A0ABP7SY52_9BURK</name>
<evidence type="ECO:0000259" key="1">
    <source>
        <dbReference type="Pfam" id="PF11799"/>
    </source>
</evidence>
<comment type="caution">
    <text evidence="3">The sequence shown here is derived from an EMBL/GenBank/DDBJ whole genome shotgun (WGS) entry which is preliminary data.</text>
</comment>
<sequence>MLTLCANEHAIDGAWLRSRFGAVIERTVNELNGVSCLALEDVAPAKKQIIASRSFGQPVLTIDELGESVSNYMMRAAEKLRRQNSVCEAIQVFVQTNLFKASDRQYSNGVVVPLPNASCDTRLLIRAALFGLAQIYRPGYYYKKAGVILQGISGARAEQQLLFTPYGDGAAMMRTLDNLNQRLGKGAVSIASAGTRNDWAMKRERKTPDYTTNWEDIPVARAN</sequence>
<feature type="domain" description="DNA polymerase Y-family little finger" evidence="1">
    <location>
        <begin position="46"/>
        <end position="160"/>
    </location>
</feature>
<dbReference type="Pfam" id="PF13438">
    <property type="entry name" value="DUF4113"/>
    <property type="match status" value="1"/>
</dbReference>
<dbReference type="InterPro" id="IPR017961">
    <property type="entry name" value="DNA_pol_Y-fam_little_finger"/>
</dbReference>
<organism evidence="3 4">
    <name type="scientific">Actimicrobium antarcticum</name>
    <dbReference type="NCBI Taxonomy" id="1051899"/>
    <lineage>
        <taxon>Bacteria</taxon>
        <taxon>Pseudomonadati</taxon>
        <taxon>Pseudomonadota</taxon>
        <taxon>Betaproteobacteria</taxon>
        <taxon>Burkholderiales</taxon>
        <taxon>Oxalobacteraceae</taxon>
        <taxon>Actimicrobium</taxon>
    </lineage>
</organism>
<feature type="domain" description="DUF4113" evidence="2">
    <location>
        <begin position="171"/>
        <end position="220"/>
    </location>
</feature>
<dbReference type="EMBL" id="BAAAZE010000006">
    <property type="protein sequence ID" value="GAA4017735.1"/>
    <property type="molecule type" value="Genomic_DNA"/>
</dbReference>
<proteinExistence type="predicted"/>
<evidence type="ECO:0000313" key="4">
    <source>
        <dbReference type="Proteomes" id="UP001501353"/>
    </source>
</evidence>
<gene>
    <name evidence="3" type="ORF">GCM10022212_11750</name>
</gene>
<accession>A0ABP7SY52</accession>
<evidence type="ECO:0008006" key="5">
    <source>
        <dbReference type="Google" id="ProtNLM"/>
    </source>
</evidence>
<protein>
    <recommendedName>
        <fullName evidence="5">DUF4113 domain-containing protein</fullName>
    </recommendedName>
</protein>
<evidence type="ECO:0000259" key="2">
    <source>
        <dbReference type="Pfam" id="PF13438"/>
    </source>
</evidence>
<keyword evidence="4" id="KW-1185">Reference proteome</keyword>
<dbReference type="Proteomes" id="UP001501353">
    <property type="component" value="Unassembled WGS sequence"/>
</dbReference>
<evidence type="ECO:0000313" key="3">
    <source>
        <dbReference type="EMBL" id="GAA4017735.1"/>
    </source>
</evidence>
<dbReference type="RefSeq" id="WP_344762336.1">
    <property type="nucleotide sequence ID" value="NZ_BAAAZE010000006.1"/>
</dbReference>